<dbReference type="RefSeq" id="WP_274055217.1">
    <property type="nucleotide sequence ID" value="NZ_CP059735.1"/>
</dbReference>
<dbReference type="CDD" id="cd00075">
    <property type="entry name" value="HATPase"/>
    <property type="match status" value="1"/>
</dbReference>
<dbReference type="SMART" id="SM00387">
    <property type="entry name" value="HATPase_c"/>
    <property type="match status" value="1"/>
</dbReference>
<dbReference type="PANTHER" id="PTHR43065:SF47">
    <property type="match status" value="1"/>
</dbReference>
<evidence type="ECO:0000256" key="3">
    <source>
        <dbReference type="SAM" id="Coils"/>
    </source>
</evidence>
<keyword evidence="6" id="KW-0418">Kinase</keyword>
<keyword evidence="6" id="KW-0808">Transferase</keyword>
<evidence type="ECO:0000256" key="2">
    <source>
        <dbReference type="ARBA" id="ARBA00012438"/>
    </source>
</evidence>
<keyword evidence="4" id="KW-0472">Membrane</keyword>
<dbReference type="Gene3D" id="3.30.565.10">
    <property type="entry name" value="Histidine kinase-like ATPase, C-terminal domain"/>
    <property type="match status" value="1"/>
</dbReference>
<evidence type="ECO:0000256" key="1">
    <source>
        <dbReference type="ARBA" id="ARBA00000085"/>
    </source>
</evidence>
<keyword evidence="3" id="KW-0175">Coiled coil</keyword>
<feature type="coiled-coil region" evidence="3">
    <location>
        <begin position="261"/>
        <end position="299"/>
    </location>
</feature>
<dbReference type="PROSITE" id="PS50109">
    <property type="entry name" value="HIS_KIN"/>
    <property type="match status" value="1"/>
</dbReference>
<reference evidence="6 7" key="1">
    <citation type="journal article" date="2015" name="Genome Announc.">
        <title>Draft Genome Sequences of Marine Isolates of Thalassomonas viridans and Thalassomonas actiniarum.</title>
        <authorList>
            <person name="Olonade I."/>
            <person name="van Zyl L.J."/>
            <person name="Trindade M."/>
        </authorList>
    </citation>
    <scope>NUCLEOTIDE SEQUENCE [LARGE SCALE GENOMIC DNA]</scope>
    <source>
        <strain evidence="6 7">A5K-106</strain>
    </source>
</reference>
<dbReference type="PRINTS" id="PR00344">
    <property type="entry name" value="BCTRLSENSOR"/>
</dbReference>
<name>A0AAE9YQN1_9GAMM</name>
<evidence type="ECO:0000259" key="5">
    <source>
        <dbReference type="PROSITE" id="PS50109"/>
    </source>
</evidence>
<reference evidence="6 7" key="2">
    <citation type="journal article" date="2022" name="Mar. Drugs">
        <title>Bioassay-Guided Fractionation Leads to the Detection of Cholic Acid Generated by the Rare Thalassomonas sp.</title>
        <authorList>
            <person name="Pheiffer F."/>
            <person name="Schneider Y.K."/>
            <person name="Hansen E.H."/>
            <person name="Andersen J.H."/>
            <person name="Isaksson J."/>
            <person name="Busche T."/>
            <person name="R C."/>
            <person name="Kalinowski J."/>
            <person name="Zyl L.V."/>
            <person name="Trindade M."/>
        </authorList>
    </citation>
    <scope>NUCLEOTIDE SEQUENCE [LARGE SCALE GENOMIC DNA]</scope>
    <source>
        <strain evidence="6 7">A5K-106</strain>
    </source>
</reference>
<dbReference type="GO" id="GO:0004673">
    <property type="term" value="F:protein histidine kinase activity"/>
    <property type="evidence" value="ECO:0007669"/>
    <property type="project" value="UniProtKB-EC"/>
</dbReference>
<gene>
    <name evidence="6" type="ORF">SG35_021155</name>
</gene>
<dbReference type="InterPro" id="IPR004358">
    <property type="entry name" value="Sig_transdc_His_kin-like_C"/>
</dbReference>
<dbReference type="InterPro" id="IPR005467">
    <property type="entry name" value="His_kinase_dom"/>
</dbReference>
<dbReference type="Pfam" id="PF02518">
    <property type="entry name" value="HATPase_c"/>
    <property type="match status" value="1"/>
</dbReference>
<sequence length="551" mass="62467">MQEQYDILRSKTLKKTVQLNSLTLVCALMAAVFSYCAYSSLQELQQASNNRYHSYLLTEQLRLSSDQLTLMARTYAVTGKEKYLDFFNQILAIRNGRQARPENYHRVYWDMLMPDQGKAPFANGQRLPLQQLMKQAGFSQEEFAQLQQAQQVSDKLTELEFMAFNEVKNALSLTTPYKLAAEREAALKHLYSQDYLAAKAKIMSHINEFYSLQENRTNRQVEATASKHSLMTILALSSFIVLLLILMLNFRLRHKMNRKFIDLLEKEVDTQTENIRSKNDQLTESLEIMETAKNQLVESEKMASLGSLVAGVAHEINTPVGVGVTAVTTLQEEIALLRESADNNNLTKNLLLEAIGIFQHSTDMIFTNLMRVSSLIKSFKHVAVDHAHDDIRPLELRESVQDVVDSIMPKYKYYRVEVKVDIDSKINCKTYPGALAQIITNLVINAFFHAFDKDQAGQIHIGAKEQKGWVTLVITDNGKGMDAKIRDNVFEPFYTTKRNKGGTGLGMHIVFNLVTQKLSGQITCESEPDKGTRFEIIFPCQLKSPPLQASG</sequence>
<dbReference type="KEGG" id="tact:SG35_021155"/>
<proteinExistence type="predicted"/>
<evidence type="ECO:0000256" key="4">
    <source>
        <dbReference type="SAM" id="Phobius"/>
    </source>
</evidence>
<organism evidence="6 7">
    <name type="scientific">Thalassomonas actiniarum</name>
    <dbReference type="NCBI Taxonomy" id="485447"/>
    <lineage>
        <taxon>Bacteria</taxon>
        <taxon>Pseudomonadati</taxon>
        <taxon>Pseudomonadota</taxon>
        <taxon>Gammaproteobacteria</taxon>
        <taxon>Alteromonadales</taxon>
        <taxon>Colwelliaceae</taxon>
        <taxon>Thalassomonas</taxon>
    </lineage>
</organism>
<dbReference type="EMBL" id="CP059735">
    <property type="protein sequence ID" value="WDD97787.1"/>
    <property type="molecule type" value="Genomic_DNA"/>
</dbReference>
<dbReference type="EC" id="2.7.13.3" evidence="2"/>
<evidence type="ECO:0000313" key="7">
    <source>
        <dbReference type="Proteomes" id="UP000032568"/>
    </source>
</evidence>
<dbReference type="PANTHER" id="PTHR43065">
    <property type="entry name" value="SENSOR HISTIDINE KINASE"/>
    <property type="match status" value="1"/>
</dbReference>
<keyword evidence="7" id="KW-1185">Reference proteome</keyword>
<keyword evidence="4" id="KW-0812">Transmembrane</keyword>
<dbReference type="InterPro" id="IPR003594">
    <property type="entry name" value="HATPase_dom"/>
</dbReference>
<comment type="catalytic activity">
    <reaction evidence="1">
        <text>ATP + protein L-histidine = ADP + protein N-phospho-L-histidine.</text>
        <dbReference type="EC" id="2.7.13.3"/>
    </reaction>
</comment>
<protein>
    <recommendedName>
        <fullName evidence="2">histidine kinase</fullName>
        <ecNumber evidence="2">2.7.13.3</ecNumber>
    </recommendedName>
</protein>
<keyword evidence="4" id="KW-1133">Transmembrane helix</keyword>
<dbReference type="SUPFAM" id="SSF55874">
    <property type="entry name" value="ATPase domain of HSP90 chaperone/DNA topoisomerase II/histidine kinase"/>
    <property type="match status" value="1"/>
</dbReference>
<feature type="transmembrane region" description="Helical" evidence="4">
    <location>
        <begin position="21"/>
        <end position="41"/>
    </location>
</feature>
<accession>A0AAE9YQN1</accession>
<feature type="domain" description="Histidine kinase" evidence="5">
    <location>
        <begin position="311"/>
        <end position="542"/>
    </location>
</feature>
<dbReference type="InterPro" id="IPR036890">
    <property type="entry name" value="HATPase_C_sf"/>
</dbReference>
<dbReference type="AlphaFoldDB" id="A0AAE9YQN1"/>
<dbReference type="Gene3D" id="1.10.287.130">
    <property type="match status" value="1"/>
</dbReference>
<feature type="transmembrane region" description="Helical" evidence="4">
    <location>
        <begin position="230"/>
        <end position="250"/>
    </location>
</feature>
<evidence type="ECO:0000313" key="6">
    <source>
        <dbReference type="EMBL" id="WDD97787.1"/>
    </source>
</evidence>
<dbReference type="Proteomes" id="UP000032568">
    <property type="component" value="Chromosome"/>
</dbReference>